<organism evidence="2 3">
    <name type="scientific">Echinicola pacifica</name>
    <dbReference type="NCBI Taxonomy" id="346377"/>
    <lineage>
        <taxon>Bacteria</taxon>
        <taxon>Pseudomonadati</taxon>
        <taxon>Bacteroidota</taxon>
        <taxon>Cytophagia</taxon>
        <taxon>Cytophagales</taxon>
        <taxon>Cyclobacteriaceae</taxon>
        <taxon>Echinicola</taxon>
    </lineage>
</organism>
<feature type="domain" description="GH141-like insertion" evidence="1">
    <location>
        <begin position="136"/>
        <end position="289"/>
    </location>
</feature>
<keyword evidence="2" id="KW-0456">Lyase</keyword>
<dbReference type="SUPFAM" id="SSF51126">
    <property type="entry name" value="Pectin lyase-like"/>
    <property type="match status" value="1"/>
</dbReference>
<evidence type="ECO:0000259" key="1">
    <source>
        <dbReference type="Pfam" id="PF21231"/>
    </source>
</evidence>
<dbReference type="PANTHER" id="PTHR36453">
    <property type="entry name" value="SECRETED PROTEIN-RELATED"/>
    <property type="match status" value="1"/>
</dbReference>
<comment type="caution">
    <text evidence="2">The sequence shown here is derived from an EMBL/GenBank/DDBJ whole genome shotgun (WGS) entry which is preliminary data.</text>
</comment>
<accession>A0A918UU45</accession>
<dbReference type="InterPro" id="IPR048482">
    <property type="entry name" value="GH141_ins"/>
</dbReference>
<reference evidence="2" key="1">
    <citation type="journal article" date="2014" name="Int. J. Syst. Evol. Microbiol.">
        <title>Complete genome sequence of Corynebacterium casei LMG S-19264T (=DSM 44701T), isolated from a smear-ripened cheese.</title>
        <authorList>
            <consortium name="US DOE Joint Genome Institute (JGI-PGF)"/>
            <person name="Walter F."/>
            <person name="Albersmeier A."/>
            <person name="Kalinowski J."/>
            <person name="Ruckert C."/>
        </authorList>
    </citation>
    <scope>NUCLEOTIDE SEQUENCE</scope>
    <source>
        <strain evidence="2">KCTC 12368</strain>
    </source>
</reference>
<dbReference type="InterPro" id="IPR011050">
    <property type="entry name" value="Pectin_lyase_fold/virulence"/>
</dbReference>
<dbReference type="InterPro" id="IPR006626">
    <property type="entry name" value="PbH1"/>
</dbReference>
<dbReference type="InterPro" id="IPR012334">
    <property type="entry name" value="Pectin_lyas_fold"/>
</dbReference>
<dbReference type="GO" id="GO:0016829">
    <property type="term" value="F:lyase activity"/>
    <property type="evidence" value="ECO:0007669"/>
    <property type="project" value="UniProtKB-KW"/>
</dbReference>
<dbReference type="Proteomes" id="UP000619457">
    <property type="component" value="Unassembled WGS sequence"/>
</dbReference>
<dbReference type="SMART" id="SM00710">
    <property type="entry name" value="PbH1"/>
    <property type="match status" value="6"/>
</dbReference>
<protein>
    <submittedName>
        <fullName evidence="2">Pectin lyase</fullName>
    </submittedName>
</protein>
<sequence>MVRLQSIVKLVLGIFFVAIMEAEAKEIWVAPTGNDLAEGTKASPLATVHMALRKARELRRLQDPSLEGGIEIMVADGRYQFYEPLLIRPEDAGSEEHPTRIMAAPGAKPVFSGGLELQGWTVATELPEGAPEAAAGKLWMADGPIVGGQPLYFRQLWVNGQKAKRAGNLNEGPLSRILSVDKEKQEMWIPVPQWDFGKLDDLEFVIHQWWAIANLRVRSMEVVGDRAKLSFHQPESLIEFEHPWPAPFIDEKKEYNGNSAFYWQGAAELLSQAGEWYHDKKSGKVYYWPLEGESMARAQVIAPRLETLIQISGSPDHKVTHISVEGITLSHSTWMRPSERGHVPLQAGWYILEAYKLQEPGTPDKAGLENQAWIGRQPAAVELRNAENIRIERCTFEHLAATGLDLVLGVNHSQAVGNVFRDIGGTGIQAGFFGGPEHEAHLPYDPADRRELVHHLELSNNYISDATNEDWGCVGISVGLAHDVTIAHNEITEVNYSGICVGWFWTKTITAAKNNKIHANRIHHFAKQMYDVGGVYTLSAQPNTEISENAIYDLHDAPYAHMPHHHQYIYYDEGSSYIRAVNNWTERDKFFSNSPGPGNLWENNGPQVDPAIKERAGIQEAYKDIIP</sequence>
<dbReference type="RefSeq" id="WP_157492888.1">
    <property type="nucleotide sequence ID" value="NZ_BMWX01000005.1"/>
</dbReference>
<dbReference type="Pfam" id="PF21231">
    <property type="entry name" value="GH141_M"/>
    <property type="match status" value="1"/>
</dbReference>
<keyword evidence="3" id="KW-1185">Reference proteome</keyword>
<reference evidence="2" key="2">
    <citation type="submission" date="2020-09" db="EMBL/GenBank/DDBJ databases">
        <authorList>
            <person name="Sun Q."/>
            <person name="Kim S."/>
        </authorList>
    </citation>
    <scope>NUCLEOTIDE SEQUENCE</scope>
    <source>
        <strain evidence="2">KCTC 12368</strain>
    </source>
</reference>
<dbReference type="EMBL" id="BMWX01000005">
    <property type="protein sequence ID" value="GGZ34374.1"/>
    <property type="molecule type" value="Genomic_DNA"/>
</dbReference>
<gene>
    <name evidence="2" type="ORF">GCM10007049_29690</name>
</gene>
<proteinExistence type="predicted"/>
<evidence type="ECO:0000313" key="2">
    <source>
        <dbReference type="EMBL" id="GGZ34374.1"/>
    </source>
</evidence>
<dbReference type="PANTHER" id="PTHR36453:SF1">
    <property type="entry name" value="RIGHT HANDED BETA HELIX DOMAIN-CONTAINING PROTEIN"/>
    <property type="match status" value="1"/>
</dbReference>
<dbReference type="AlphaFoldDB" id="A0A918UU45"/>
<dbReference type="Gene3D" id="2.160.20.10">
    <property type="entry name" value="Single-stranded right-handed beta-helix, Pectin lyase-like"/>
    <property type="match status" value="2"/>
</dbReference>
<evidence type="ECO:0000313" key="3">
    <source>
        <dbReference type="Proteomes" id="UP000619457"/>
    </source>
</evidence>
<name>A0A918UU45_9BACT</name>